<evidence type="ECO:0000313" key="7">
    <source>
        <dbReference type="Proteomes" id="UP001152320"/>
    </source>
</evidence>
<feature type="transmembrane region" description="Helical" evidence="4">
    <location>
        <begin position="316"/>
        <end position="337"/>
    </location>
</feature>
<dbReference type="GO" id="GO:0036149">
    <property type="term" value="P:phosphatidylinositol acyl-chain remodeling"/>
    <property type="evidence" value="ECO:0007669"/>
    <property type="project" value="TreeGrafter"/>
</dbReference>
<dbReference type="GO" id="GO:0005783">
    <property type="term" value="C:endoplasmic reticulum"/>
    <property type="evidence" value="ECO:0007669"/>
    <property type="project" value="TreeGrafter"/>
</dbReference>
<evidence type="ECO:0000259" key="5">
    <source>
        <dbReference type="SMART" id="SM00563"/>
    </source>
</evidence>
<evidence type="ECO:0000256" key="3">
    <source>
        <dbReference type="ARBA" id="ARBA00023315"/>
    </source>
</evidence>
<keyword evidence="4" id="KW-1133">Transmembrane helix</keyword>
<keyword evidence="7" id="KW-1185">Reference proteome</keyword>
<gene>
    <name evidence="6" type="ORF">HOLleu_08660</name>
</gene>
<reference evidence="6" key="1">
    <citation type="submission" date="2021-10" db="EMBL/GenBank/DDBJ databases">
        <title>Tropical sea cucumber genome reveals ecological adaptation and Cuvierian tubules defense mechanism.</title>
        <authorList>
            <person name="Chen T."/>
        </authorList>
    </citation>
    <scope>NUCLEOTIDE SEQUENCE</scope>
    <source>
        <strain evidence="6">Nanhai2018</strain>
        <tissue evidence="6">Muscle</tissue>
    </source>
</reference>
<keyword evidence="4" id="KW-0472">Membrane</keyword>
<dbReference type="CDD" id="cd07990">
    <property type="entry name" value="LPLAT_LCLAT1-like"/>
    <property type="match status" value="1"/>
</dbReference>
<dbReference type="SUPFAM" id="SSF69593">
    <property type="entry name" value="Glycerol-3-phosphate (1)-acyltransferase"/>
    <property type="match status" value="1"/>
</dbReference>
<sequence length="381" mass="44385">MPHIFRNPLGGFVYLLILFLTASIGSVLIMAPLMPLMVLYPAFYRKIMDNLMGLWLTLPVGLIELMFDVKFYITGDKIKINESCLIMMNHRTTIDWLFFWEVFWQQSSVKREKIILKKSLKAVPGFGWAMQVAMYIFLARKWDVDQPWIKMMLDYFSILKYKAQILIFPEGTDLNPKSKSRSDSYAKKNGLQYYEYVLHPRTTGFVYVAQTMRKSGIIDAIYDVTVGYPCQIPTFGELDSLCGNFPDEVHFHIQRHPISTIPISDEGVEKWCQEKWREKEAVLEKFYTQDKVFHDDRQNGSTNNIKPKHTGLSKGVLWSVMCFWVVFAFYAPLLLWYSSVARYQVLIFGVLFQVLTFMGGTELLSYSALNWRYGNKSKLVL</sequence>
<feature type="transmembrane region" description="Helical" evidence="4">
    <location>
        <begin position="343"/>
        <end position="369"/>
    </location>
</feature>
<dbReference type="PANTHER" id="PTHR10983:SF16">
    <property type="entry name" value="LYSOCARDIOLIPIN ACYLTRANSFERASE 1"/>
    <property type="match status" value="1"/>
</dbReference>
<dbReference type="Pfam" id="PF16076">
    <property type="entry name" value="Acyltransf_C"/>
    <property type="match status" value="1"/>
</dbReference>
<evidence type="ECO:0000256" key="4">
    <source>
        <dbReference type="SAM" id="Phobius"/>
    </source>
</evidence>
<keyword evidence="3 6" id="KW-0012">Acyltransferase</keyword>
<dbReference type="OrthoDB" id="186786at2759"/>
<comment type="caution">
    <text evidence="6">The sequence shown here is derived from an EMBL/GenBank/DDBJ whole genome shotgun (WGS) entry which is preliminary data.</text>
</comment>
<dbReference type="SMART" id="SM00563">
    <property type="entry name" value="PlsC"/>
    <property type="match status" value="1"/>
</dbReference>
<feature type="transmembrane region" description="Helical" evidence="4">
    <location>
        <begin position="54"/>
        <end position="73"/>
    </location>
</feature>
<dbReference type="Proteomes" id="UP001152320">
    <property type="component" value="Chromosome 3"/>
</dbReference>
<dbReference type="EMBL" id="JAIZAY010000003">
    <property type="protein sequence ID" value="KAJ8045620.1"/>
    <property type="molecule type" value="Genomic_DNA"/>
</dbReference>
<comment type="similarity">
    <text evidence="1">Belongs to the 1-acyl-sn-glycerol-3-phosphate acyltransferase family.</text>
</comment>
<keyword evidence="4" id="KW-0812">Transmembrane</keyword>
<proteinExistence type="inferred from homology"/>
<accession>A0A9Q1CJ33</accession>
<feature type="transmembrane region" description="Helical" evidence="4">
    <location>
        <begin position="12"/>
        <end position="34"/>
    </location>
</feature>
<protein>
    <submittedName>
        <fullName evidence="6">Lysocardiolipin acyltransferase 1</fullName>
    </submittedName>
</protein>
<evidence type="ECO:0000256" key="2">
    <source>
        <dbReference type="ARBA" id="ARBA00022679"/>
    </source>
</evidence>
<name>A0A9Q1CJ33_HOLLE</name>
<feature type="domain" description="Phospholipid/glycerol acyltransferase" evidence="5">
    <location>
        <begin position="84"/>
        <end position="206"/>
    </location>
</feature>
<keyword evidence="2" id="KW-0808">Transferase</keyword>
<dbReference type="InterPro" id="IPR032098">
    <property type="entry name" value="Acyltransf_C"/>
</dbReference>
<evidence type="ECO:0000256" key="1">
    <source>
        <dbReference type="ARBA" id="ARBA00008655"/>
    </source>
</evidence>
<dbReference type="PANTHER" id="PTHR10983">
    <property type="entry name" value="1-ACYLGLYCEROL-3-PHOSPHATE ACYLTRANSFERASE-RELATED"/>
    <property type="match status" value="1"/>
</dbReference>
<dbReference type="AlphaFoldDB" id="A0A9Q1CJ33"/>
<dbReference type="Pfam" id="PF01553">
    <property type="entry name" value="Acyltransferase"/>
    <property type="match status" value="1"/>
</dbReference>
<organism evidence="6 7">
    <name type="scientific">Holothuria leucospilota</name>
    <name type="common">Black long sea cucumber</name>
    <name type="synonym">Mertensiothuria leucospilota</name>
    <dbReference type="NCBI Taxonomy" id="206669"/>
    <lineage>
        <taxon>Eukaryota</taxon>
        <taxon>Metazoa</taxon>
        <taxon>Echinodermata</taxon>
        <taxon>Eleutherozoa</taxon>
        <taxon>Echinozoa</taxon>
        <taxon>Holothuroidea</taxon>
        <taxon>Aspidochirotacea</taxon>
        <taxon>Aspidochirotida</taxon>
        <taxon>Holothuriidae</taxon>
        <taxon>Holothuria</taxon>
    </lineage>
</organism>
<evidence type="ECO:0000313" key="6">
    <source>
        <dbReference type="EMBL" id="KAJ8045620.1"/>
    </source>
</evidence>
<dbReference type="GO" id="GO:0016746">
    <property type="term" value="F:acyltransferase activity"/>
    <property type="evidence" value="ECO:0007669"/>
    <property type="project" value="UniProtKB-KW"/>
</dbReference>
<dbReference type="InterPro" id="IPR002123">
    <property type="entry name" value="Plipid/glycerol_acylTrfase"/>
</dbReference>